<feature type="transmembrane region" description="Helical" evidence="1">
    <location>
        <begin position="26"/>
        <end position="46"/>
    </location>
</feature>
<evidence type="ECO:0000313" key="2">
    <source>
        <dbReference type="EMBL" id="SKC23921.1"/>
    </source>
</evidence>
<evidence type="ECO:0000256" key="1">
    <source>
        <dbReference type="SAM" id="Phobius"/>
    </source>
</evidence>
<feature type="transmembrane region" description="Helical" evidence="1">
    <location>
        <begin position="96"/>
        <end position="113"/>
    </location>
</feature>
<dbReference type="OrthoDB" id="265224at2"/>
<feature type="transmembrane region" description="Helical" evidence="1">
    <location>
        <begin position="133"/>
        <end position="150"/>
    </location>
</feature>
<dbReference type="AlphaFoldDB" id="A0A1T5HTQ2"/>
<keyword evidence="3" id="KW-1185">Reference proteome</keyword>
<evidence type="ECO:0000313" key="3">
    <source>
        <dbReference type="Proteomes" id="UP000191055"/>
    </source>
</evidence>
<name>A0A1T5HTQ2_9BACT</name>
<reference evidence="2 3" key="1">
    <citation type="submission" date="2017-02" db="EMBL/GenBank/DDBJ databases">
        <authorList>
            <person name="Peterson S.W."/>
        </authorList>
    </citation>
    <scope>NUCLEOTIDE SEQUENCE [LARGE SCALE GENOMIC DNA]</scope>
    <source>
        <strain evidence="2 3">DSM 24412</strain>
    </source>
</reference>
<dbReference type="RefSeq" id="WP_079558874.1">
    <property type="nucleotide sequence ID" value="NZ_CP021904.1"/>
</dbReference>
<gene>
    <name evidence="2" type="ORF">SAMN03080601_03207</name>
</gene>
<dbReference type="EMBL" id="FUYV01000023">
    <property type="protein sequence ID" value="SKC23921.1"/>
    <property type="molecule type" value="Genomic_DNA"/>
</dbReference>
<keyword evidence="1" id="KW-0472">Membrane</keyword>
<keyword evidence="1" id="KW-0812">Transmembrane</keyword>
<dbReference type="Proteomes" id="UP000191055">
    <property type="component" value="Unassembled WGS sequence"/>
</dbReference>
<accession>A0A1T5HTQ2</accession>
<dbReference type="KEGG" id="asx:CDL62_07195"/>
<protein>
    <submittedName>
        <fullName evidence="2">Uncharacterized membrane protein YkgB</fullName>
    </submittedName>
</protein>
<sequence>MTILRGKWYQKVDPLIIGWMSRNGYLLLRISIGIIFFWFGILKFFPGLSPAHDLAVNTIDKMTFGLISEVLIINGLALWEVLIGIGLISGKFMRETLFLLFLQMAGTFTPIFLFPEDVFTRVPYAPTLEGQYIIKNLVLVSAGIVLGGKLRKANNN</sequence>
<organism evidence="2 3">
    <name type="scientific">Alkalitalea saponilacus</name>
    <dbReference type="NCBI Taxonomy" id="889453"/>
    <lineage>
        <taxon>Bacteria</taxon>
        <taxon>Pseudomonadati</taxon>
        <taxon>Bacteroidota</taxon>
        <taxon>Bacteroidia</taxon>
        <taxon>Marinilabiliales</taxon>
        <taxon>Marinilabiliaceae</taxon>
        <taxon>Alkalitalea</taxon>
    </lineage>
</organism>
<feature type="transmembrane region" description="Helical" evidence="1">
    <location>
        <begin position="66"/>
        <end position="89"/>
    </location>
</feature>
<proteinExistence type="predicted"/>
<keyword evidence="1" id="KW-1133">Transmembrane helix</keyword>